<dbReference type="Proteomes" id="UP000268093">
    <property type="component" value="Unassembled WGS sequence"/>
</dbReference>
<keyword evidence="9" id="KW-1185">Reference proteome</keyword>
<gene>
    <name evidence="8" type="ORF">BC936DRAFT_144495</name>
</gene>
<dbReference type="Pfam" id="PF07298">
    <property type="entry name" value="NnrU"/>
    <property type="match status" value="1"/>
</dbReference>
<feature type="transmembrane region" description="Helical" evidence="6">
    <location>
        <begin position="12"/>
        <end position="34"/>
    </location>
</feature>
<sequence>MDSTLPFSNAMLATLRSPVGIVVGWSAFAGSHMVMSHPSNREKLINTLGEKPFLAAYSIIAFATFVPTTLIYARYGAGKGTKFWSGSSRFVRAAGWSTKVLGAISFTQAISTPSPAAAAGKSSLEREAEGEVEESNAVEPKGIQRVTRHGLFFGVALLGIGQLMTRGRLGDILYWGGYPVFWFIGSAHQDYRQRKTLPASFYEKTSLIPFQAIVQGRNSWKEASKEMNWQIAGMTVVGALFVL</sequence>
<evidence type="ECO:0000256" key="5">
    <source>
        <dbReference type="SAM" id="MobiDB-lite"/>
    </source>
</evidence>
<evidence type="ECO:0000313" key="9">
    <source>
        <dbReference type="Proteomes" id="UP000268093"/>
    </source>
</evidence>
<dbReference type="EMBL" id="RBNI01003302">
    <property type="protein sequence ID" value="RUP48487.1"/>
    <property type="molecule type" value="Genomic_DNA"/>
</dbReference>
<dbReference type="OrthoDB" id="41527at2759"/>
<feature type="region of interest" description="Disordered" evidence="5">
    <location>
        <begin position="114"/>
        <end position="137"/>
    </location>
</feature>
<dbReference type="AlphaFoldDB" id="A0A433DCE6"/>
<comment type="caution">
    <text evidence="8">The sequence shown here is derived from an EMBL/GenBank/DDBJ whole genome shotgun (WGS) entry which is preliminary data.</text>
</comment>
<evidence type="ECO:0000256" key="6">
    <source>
        <dbReference type="SAM" id="Phobius"/>
    </source>
</evidence>
<protein>
    <recommendedName>
        <fullName evidence="7">NnrU domain-containing protein</fullName>
    </recommendedName>
</protein>
<dbReference type="InterPro" id="IPR009915">
    <property type="entry name" value="NnrU_dom"/>
</dbReference>
<keyword evidence="4 6" id="KW-0472">Membrane</keyword>
<evidence type="ECO:0000256" key="2">
    <source>
        <dbReference type="ARBA" id="ARBA00022692"/>
    </source>
</evidence>
<accession>A0A433DCE6</accession>
<dbReference type="GO" id="GO:0016020">
    <property type="term" value="C:membrane"/>
    <property type="evidence" value="ECO:0007669"/>
    <property type="project" value="UniProtKB-SubCell"/>
</dbReference>
<comment type="subcellular location">
    <subcellularLocation>
        <location evidence="1">Membrane</location>
        <topology evidence="1">Multi-pass membrane protein</topology>
    </subcellularLocation>
</comment>
<feature type="transmembrane region" description="Helical" evidence="6">
    <location>
        <begin position="54"/>
        <end position="73"/>
    </location>
</feature>
<evidence type="ECO:0000256" key="3">
    <source>
        <dbReference type="ARBA" id="ARBA00022989"/>
    </source>
</evidence>
<proteinExistence type="predicted"/>
<keyword evidence="2 6" id="KW-0812">Transmembrane</keyword>
<name>A0A433DCE6_9FUNG</name>
<evidence type="ECO:0000256" key="1">
    <source>
        <dbReference type="ARBA" id="ARBA00004141"/>
    </source>
</evidence>
<feature type="domain" description="NnrU" evidence="7">
    <location>
        <begin position="22"/>
        <end position="240"/>
    </location>
</feature>
<evidence type="ECO:0000313" key="8">
    <source>
        <dbReference type="EMBL" id="RUP48487.1"/>
    </source>
</evidence>
<evidence type="ECO:0000256" key="4">
    <source>
        <dbReference type="ARBA" id="ARBA00023136"/>
    </source>
</evidence>
<organism evidence="8 9">
    <name type="scientific">Jimgerdemannia flammicorona</name>
    <dbReference type="NCBI Taxonomy" id="994334"/>
    <lineage>
        <taxon>Eukaryota</taxon>
        <taxon>Fungi</taxon>
        <taxon>Fungi incertae sedis</taxon>
        <taxon>Mucoromycota</taxon>
        <taxon>Mucoromycotina</taxon>
        <taxon>Endogonomycetes</taxon>
        <taxon>Endogonales</taxon>
        <taxon>Endogonaceae</taxon>
        <taxon>Jimgerdemannia</taxon>
    </lineage>
</organism>
<reference evidence="8 9" key="1">
    <citation type="journal article" date="2018" name="New Phytol.">
        <title>Phylogenomics of Endogonaceae and evolution of mycorrhizas within Mucoromycota.</title>
        <authorList>
            <person name="Chang Y."/>
            <person name="Desiro A."/>
            <person name="Na H."/>
            <person name="Sandor L."/>
            <person name="Lipzen A."/>
            <person name="Clum A."/>
            <person name="Barry K."/>
            <person name="Grigoriev I.V."/>
            <person name="Martin F.M."/>
            <person name="Stajich J.E."/>
            <person name="Smith M.E."/>
            <person name="Bonito G."/>
            <person name="Spatafora J.W."/>
        </authorList>
    </citation>
    <scope>NUCLEOTIDE SEQUENCE [LARGE SCALE GENOMIC DNA]</scope>
    <source>
        <strain evidence="8 9">GMNB39</strain>
    </source>
</reference>
<evidence type="ECO:0000259" key="7">
    <source>
        <dbReference type="Pfam" id="PF07298"/>
    </source>
</evidence>
<keyword evidence="3 6" id="KW-1133">Transmembrane helix</keyword>